<dbReference type="InterPro" id="IPR013899">
    <property type="entry name" value="DUF1771"/>
</dbReference>
<feature type="compositionally biased region" description="Low complexity" evidence="1">
    <location>
        <begin position="62"/>
        <end position="74"/>
    </location>
</feature>
<feature type="compositionally biased region" description="Pro residues" evidence="1">
    <location>
        <begin position="46"/>
        <end position="61"/>
    </location>
</feature>
<feature type="domain" description="DUF1771" evidence="3">
    <location>
        <begin position="91"/>
        <end position="156"/>
    </location>
</feature>
<dbReference type="PANTHER" id="PTHR47417:SF1">
    <property type="entry name" value="SMR DOMAIN-CONTAINING PROTEIN YPL199C"/>
    <property type="match status" value="1"/>
</dbReference>
<dbReference type="Proteomes" id="UP001150266">
    <property type="component" value="Unassembled WGS sequence"/>
</dbReference>
<sequence>MFFIIKGIRILLKALCAGSAQQEPSEQQQQQQQWRPQQQQAQYPPVQQPAPVYPPSQPPIQQPHKPQQHSSSPYPHSPRPDQNQANQHDPHYMDLRKRANEEGDAMARCFQQSHEAYARGDGAGAKELSNQGKEHQQKMEKLNKQASDWIYVENNKVHTFMLLPH</sequence>
<accession>A0A9W8ZXE5</accession>
<feature type="compositionally biased region" description="Basic and acidic residues" evidence="1">
    <location>
        <begin position="88"/>
        <end position="101"/>
    </location>
</feature>
<evidence type="ECO:0000259" key="3">
    <source>
        <dbReference type="SMART" id="SM01162"/>
    </source>
</evidence>
<gene>
    <name evidence="4" type="ORF">J3R30DRAFT_1683465</name>
</gene>
<feature type="region of interest" description="Disordered" evidence="1">
    <location>
        <begin position="19"/>
        <end position="141"/>
    </location>
</feature>
<dbReference type="SMART" id="SM01162">
    <property type="entry name" value="DUF1771"/>
    <property type="match status" value="1"/>
</dbReference>
<evidence type="ECO:0000256" key="1">
    <source>
        <dbReference type="SAM" id="MobiDB-lite"/>
    </source>
</evidence>
<feature type="compositionally biased region" description="Basic and acidic residues" evidence="1">
    <location>
        <begin position="132"/>
        <end position="141"/>
    </location>
</feature>
<dbReference type="Pfam" id="PF08590">
    <property type="entry name" value="DUF1771"/>
    <property type="match status" value="1"/>
</dbReference>
<feature type="compositionally biased region" description="Low complexity" evidence="1">
    <location>
        <begin position="19"/>
        <end position="45"/>
    </location>
</feature>
<proteinExistence type="predicted"/>
<name>A0A9W8ZXE5_9AGAR</name>
<keyword evidence="5" id="KW-1185">Reference proteome</keyword>
<feature type="signal peptide" evidence="2">
    <location>
        <begin position="1"/>
        <end position="22"/>
    </location>
</feature>
<dbReference type="EMBL" id="JAOTPV010000037">
    <property type="protein sequence ID" value="KAJ4468191.1"/>
    <property type="molecule type" value="Genomic_DNA"/>
</dbReference>
<dbReference type="PANTHER" id="PTHR47417">
    <property type="entry name" value="SMR DOMAIN-CONTAINING PROTEIN YPL199C"/>
    <property type="match status" value="1"/>
</dbReference>
<evidence type="ECO:0000256" key="2">
    <source>
        <dbReference type="SAM" id="SignalP"/>
    </source>
</evidence>
<comment type="caution">
    <text evidence="4">The sequence shown here is derived from an EMBL/GenBank/DDBJ whole genome shotgun (WGS) entry which is preliminary data.</text>
</comment>
<dbReference type="OrthoDB" id="3231855at2759"/>
<feature type="chain" id="PRO_5040814885" description="DUF1771 domain-containing protein" evidence="2">
    <location>
        <begin position="23"/>
        <end position="165"/>
    </location>
</feature>
<dbReference type="AlphaFoldDB" id="A0A9W8ZXE5"/>
<evidence type="ECO:0000313" key="5">
    <source>
        <dbReference type="Proteomes" id="UP001150266"/>
    </source>
</evidence>
<keyword evidence="2" id="KW-0732">Signal</keyword>
<reference evidence="4" key="1">
    <citation type="submission" date="2022-08" db="EMBL/GenBank/DDBJ databases">
        <title>A Global Phylogenomic Analysis of the Shiitake Genus Lentinula.</title>
        <authorList>
            <consortium name="DOE Joint Genome Institute"/>
            <person name="Sierra-Patev S."/>
            <person name="Min B."/>
            <person name="Naranjo-Ortiz M."/>
            <person name="Looney B."/>
            <person name="Konkel Z."/>
            <person name="Slot J.C."/>
            <person name="Sakamoto Y."/>
            <person name="Steenwyk J.L."/>
            <person name="Rokas A."/>
            <person name="Carro J."/>
            <person name="Camarero S."/>
            <person name="Ferreira P."/>
            <person name="Molpeceres G."/>
            <person name="Ruiz-Duenas F.J."/>
            <person name="Serrano A."/>
            <person name="Henrissat B."/>
            <person name="Drula E."/>
            <person name="Hughes K.W."/>
            <person name="Mata J.L."/>
            <person name="Ishikawa N.K."/>
            <person name="Vargas-Isla R."/>
            <person name="Ushijima S."/>
            <person name="Smith C.A."/>
            <person name="Ahrendt S."/>
            <person name="Andreopoulos W."/>
            <person name="He G."/>
            <person name="Labutti K."/>
            <person name="Lipzen A."/>
            <person name="Ng V."/>
            <person name="Riley R."/>
            <person name="Sandor L."/>
            <person name="Barry K."/>
            <person name="Martinez A.T."/>
            <person name="Xiao Y."/>
            <person name="Gibbons J.G."/>
            <person name="Terashima K."/>
            <person name="Grigoriev I.V."/>
            <person name="Hibbett D.S."/>
        </authorList>
    </citation>
    <scope>NUCLEOTIDE SEQUENCE</scope>
    <source>
        <strain evidence="4">JLM2183</strain>
    </source>
</reference>
<dbReference type="InterPro" id="IPR053020">
    <property type="entry name" value="Smr_domain_protein"/>
</dbReference>
<evidence type="ECO:0000313" key="4">
    <source>
        <dbReference type="EMBL" id="KAJ4468191.1"/>
    </source>
</evidence>
<protein>
    <recommendedName>
        <fullName evidence="3">DUF1771 domain-containing protein</fullName>
    </recommendedName>
</protein>
<organism evidence="4 5">
    <name type="scientific">Lentinula aciculospora</name>
    <dbReference type="NCBI Taxonomy" id="153920"/>
    <lineage>
        <taxon>Eukaryota</taxon>
        <taxon>Fungi</taxon>
        <taxon>Dikarya</taxon>
        <taxon>Basidiomycota</taxon>
        <taxon>Agaricomycotina</taxon>
        <taxon>Agaricomycetes</taxon>
        <taxon>Agaricomycetidae</taxon>
        <taxon>Agaricales</taxon>
        <taxon>Marasmiineae</taxon>
        <taxon>Omphalotaceae</taxon>
        <taxon>Lentinula</taxon>
    </lineage>
</organism>